<keyword evidence="2" id="KW-0378">Hydrolase</keyword>
<dbReference type="Proteomes" id="UP000271098">
    <property type="component" value="Unassembled WGS sequence"/>
</dbReference>
<keyword evidence="4" id="KW-1185">Reference proteome</keyword>
<dbReference type="GO" id="GO:0004531">
    <property type="term" value="F:deoxyribonuclease II activity"/>
    <property type="evidence" value="ECO:0007669"/>
    <property type="project" value="InterPro"/>
</dbReference>
<dbReference type="InterPro" id="IPR004947">
    <property type="entry name" value="DNase_II"/>
</dbReference>
<dbReference type="EMBL" id="UYRT01080017">
    <property type="protein sequence ID" value="VDN21862.1"/>
    <property type="molecule type" value="Genomic_DNA"/>
</dbReference>
<dbReference type="PANTHER" id="PTHR10858">
    <property type="entry name" value="DEOXYRIBONUCLEASE II"/>
    <property type="match status" value="1"/>
</dbReference>
<accession>A0A183DWX2</accession>
<organism evidence="5">
    <name type="scientific">Gongylonema pulchrum</name>
    <dbReference type="NCBI Taxonomy" id="637853"/>
    <lineage>
        <taxon>Eukaryota</taxon>
        <taxon>Metazoa</taxon>
        <taxon>Ecdysozoa</taxon>
        <taxon>Nematoda</taxon>
        <taxon>Chromadorea</taxon>
        <taxon>Rhabditida</taxon>
        <taxon>Spirurina</taxon>
        <taxon>Spiruromorpha</taxon>
        <taxon>Spiruroidea</taxon>
        <taxon>Gongylonematidae</taxon>
        <taxon>Gongylonema</taxon>
    </lineage>
</organism>
<proteinExistence type="inferred from homology"/>
<dbReference type="OrthoDB" id="10261598at2759"/>
<dbReference type="GO" id="GO:0006309">
    <property type="term" value="P:apoptotic DNA fragmentation"/>
    <property type="evidence" value="ECO:0007669"/>
    <property type="project" value="TreeGrafter"/>
</dbReference>
<dbReference type="Pfam" id="PF03265">
    <property type="entry name" value="DNase_II"/>
    <property type="match status" value="1"/>
</dbReference>
<sequence>MESSGKGVVVFGENGGFWLIHSVPKFPRNDTYEYPATGHHYGQMGLCISMAYSELKKIGKFFDHL</sequence>
<evidence type="ECO:0000256" key="2">
    <source>
        <dbReference type="ARBA" id="ARBA00022801"/>
    </source>
</evidence>
<dbReference type="WBParaSite" id="GPUH_0001322801-mRNA-1">
    <property type="protein sequence ID" value="GPUH_0001322801-mRNA-1"/>
    <property type="gene ID" value="GPUH_0001322801"/>
</dbReference>
<gene>
    <name evidence="3" type="ORF">GPUH_LOCUS13213</name>
</gene>
<comment type="similarity">
    <text evidence="1">Belongs to the DNase II family.</text>
</comment>
<evidence type="ECO:0000313" key="4">
    <source>
        <dbReference type="Proteomes" id="UP000271098"/>
    </source>
</evidence>
<reference evidence="3 4" key="2">
    <citation type="submission" date="2018-11" db="EMBL/GenBank/DDBJ databases">
        <authorList>
            <consortium name="Pathogen Informatics"/>
        </authorList>
    </citation>
    <scope>NUCLEOTIDE SEQUENCE [LARGE SCALE GENOMIC DNA]</scope>
</reference>
<dbReference type="PANTHER" id="PTHR10858:SF31">
    <property type="entry name" value="DEOXYRIBONUCLEASE-2"/>
    <property type="match status" value="1"/>
</dbReference>
<name>A0A183DWX2_9BILA</name>
<protein>
    <submittedName>
        <fullName evidence="5">Deoxyribonuclease II</fullName>
    </submittedName>
</protein>
<dbReference type="AlphaFoldDB" id="A0A183DWX2"/>
<evidence type="ECO:0000256" key="1">
    <source>
        <dbReference type="ARBA" id="ARBA00007527"/>
    </source>
</evidence>
<evidence type="ECO:0000313" key="3">
    <source>
        <dbReference type="EMBL" id="VDN21862.1"/>
    </source>
</evidence>
<evidence type="ECO:0000313" key="5">
    <source>
        <dbReference type="WBParaSite" id="GPUH_0001322801-mRNA-1"/>
    </source>
</evidence>
<reference evidence="5" key="1">
    <citation type="submission" date="2016-06" db="UniProtKB">
        <authorList>
            <consortium name="WormBaseParasite"/>
        </authorList>
    </citation>
    <scope>IDENTIFICATION</scope>
</reference>